<evidence type="ECO:0000256" key="2">
    <source>
        <dbReference type="SAM" id="Phobius"/>
    </source>
</evidence>
<name>A0A5J6GRA0_STRKN</name>
<dbReference type="OrthoDB" id="4184982at2"/>
<sequence>MAKRKVRRRVRVILGEEPIALVWCELLKPIPVPPKDVHRAAGKGRLRSRHHWLFYVGAVVFCFVVVPFILIDMLGKKIDRLLLNREPGRRARRSREGRERQGSGRVERGSAVGGESESDSADSGVFDGDWGLTAGRLLLRWYSDSPSPRRLVMLTPDRLCVAASPRRRLSPTRADDFDTVAEFQLDQARVEGEAGQPRGFATFRLRFQDGSWLELGRLAEPDDADQFLRTVSGVSGVSG</sequence>
<keyword evidence="2" id="KW-0472">Membrane</keyword>
<feature type="transmembrane region" description="Helical" evidence="2">
    <location>
        <begin position="52"/>
        <end position="71"/>
    </location>
</feature>
<dbReference type="EMBL" id="CP023699">
    <property type="protein sequence ID" value="QEU97553.1"/>
    <property type="molecule type" value="Genomic_DNA"/>
</dbReference>
<dbReference type="Proteomes" id="UP000325529">
    <property type="component" value="Chromosome"/>
</dbReference>
<organism evidence="3 4">
    <name type="scientific">Streptomyces kanamyceticus</name>
    <dbReference type="NCBI Taxonomy" id="1967"/>
    <lineage>
        <taxon>Bacteria</taxon>
        <taxon>Bacillati</taxon>
        <taxon>Actinomycetota</taxon>
        <taxon>Actinomycetes</taxon>
        <taxon>Kitasatosporales</taxon>
        <taxon>Streptomycetaceae</taxon>
        <taxon>Streptomyces</taxon>
    </lineage>
</organism>
<keyword evidence="4" id="KW-1185">Reference proteome</keyword>
<evidence type="ECO:0000313" key="4">
    <source>
        <dbReference type="Proteomes" id="UP000325529"/>
    </source>
</evidence>
<reference evidence="3 4" key="1">
    <citation type="submission" date="2017-09" db="EMBL/GenBank/DDBJ databases">
        <authorList>
            <person name="Lee N."/>
            <person name="Cho B.-K."/>
        </authorList>
    </citation>
    <scope>NUCLEOTIDE SEQUENCE [LARGE SCALE GENOMIC DNA]</scope>
    <source>
        <strain evidence="3 4">ATCC 12853</strain>
    </source>
</reference>
<protein>
    <submittedName>
        <fullName evidence="3">Uncharacterized protein</fullName>
    </submittedName>
</protein>
<accession>A0A5J6GRA0</accession>
<proteinExistence type="predicted"/>
<keyword evidence="2" id="KW-0812">Transmembrane</keyword>
<dbReference type="AlphaFoldDB" id="A0A5J6GRA0"/>
<keyword evidence="2" id="KW-1133">Transmembrane helix</keyword>
<evidence type="ECO:0000256" key="1">
    <source>
        <dbReference type="SAM" id="MobiDB-lite"/>
    </source>
</evidence>
<dbReference type="RefSeq" id="WP_055556567.1">
    <property type="nucleotide sequence ID" value="NZ_CP023699.1"/>
</dbReference>
<dbReference type="KEGG" id="ska:CP970_25060"/>
<evidence type="ECO:0000313" key="3">
    <source>
        <dbReference type="EMBL" id="QEU97553.1"/>
    </source>
</evidence>
<gene>
    <name evidence="3" type="ORF">CP970_25060</name>
</gene>
<feature type="compositionally biased region" description="Basic and acidic residues" evidence="1">
    <location>
        <begin position="89"/>
        <end position="108"/>
    </location>
</feature>
<feature type="region of interest" description="Disordered" evidence="1">
    <location>
        <begin position="89"/>
        <end position="123"/>
    </location>
</feature>